<proteinExistence type="predicted"/>
<gene>
    <name evidence="1" type="ORF">JKG61_02595</name>
</gene>
<sequence>MTTKKVIAIKGTGSQLDRSIILPPIRVAFEAHCVISAEAKGITSGPVPAAGG</sequence>
<name>A0ABS1QZY0_9SPHI</name>
<dbReference type="RefSeq" id="WP_202101424.1">
    <property type="nucleotide sequence ID" value="NZ_JAERTY010000001.1"/>
</dbReference>
<accession>A0ABS1QZY0</accession>
<protein>
    <submittedName>
        <fullName evidence="1">Uncharacterized protein</fullName>
    </submittedName>
</protein>
<evidence type="ECO:0000313" key="1">
    <source>
        <dbReference type="EMBL" id="MBL1407635.1"/>
    </source>
</evidence>
<organism evidence="1 2">
    <name type="scientific">Sphingobacterium faecale</name>
    <dbReference type="NCBI Taxonomy" id="2803775"/>
    <lineage>
        <taxon>Bacteria</taxon>
        <taxon>Pseudomonadati</taxon>
        <taxon>Bacteroidota</taxon>
        <taxon>Sphingobacteriia</taxon>
        <taxon>Sphingobacteriales</taxon>
        <taxon>Sphingobacteriaceae</taxon>
        <taxon>Sphingobacterium</taxon>
    </lineage>
</organism>
<dbReference type="EMBL" id="JAERTY010000001">
    <property type="protein sequence ID" value="MBL1407635.1"/>
    <property type="molecule type" value="Genomic_DNA"/>
</dbReference>
<reference evidence="1 2" key="1">
    <citation type="submission" date="2021-01" db="EMBL/GenBank/DDBJ databases">
        <title>C459-1 draft genome sequence.</title>
        <authorList>
            <person name="Zhang X.-F."/>
        </authorList>
    </citation>
    <scope>NUCLEOTIDE SEQUENCE [LARGE SCALE GENOMIC DNA]</scope>
    <source>
        <strain evidence="2">C459-1</strain>
    </source>
</reference>
<keyword evidence="2" id="KW-1185">Reference proteome</keyword>
<evidence type="ECO:0000313" key="2">
    <source>
        <dbReference type="Proteomes" id="UP000625283"/>
    </source>
</evidence>
<dbReference type="Proteomes" id="UP000625283">
    <property type="component" value="Unassembled WGS sequence"/>
</dbReference>
<comment type="caution">
    <text evidence="1">The sequence shown here is derived from an EMBL/GenBank/DDBJ whole genome shotgun (WGS) entry which is preliminary data.</text>
</comment>